<dbReference type="OrthoDB" id="9933418at2"/>
<name>A0A074N3H0_9SPHN</name>
<comment type="caution">
    <text evidence="2">The sequence shown here is derived from an EMBL/GenBank/DDBJ whole genome shotgun (WGS) entry which is preliminary data.</text>
</comment>
<dbReference type="Proteomes" id="UP000027866">
    <property type="component" value="Unassembled WGS sequence"/>
</dbReference>
<protein>
    <recommendedName>
        <fullName evidence="4">ATP synthase I</fullName>
    </recommendedName>
</protein>
<dbReference type="PATRIC" id="fig|39960.10.peg.1437"/>
<keyword evidence="1" id="KW-0472">Membrane</keyword>
<keyword evidence="3" id="KW-1185">Reference proteome</keyword>
<keyword evidence="1" id="KW-1133">Transmembrane helix</keyword>
<dbReference type="RefSeq" id="WP_034904787.1">
    <property type="nucleotide sequence ID" value="NZ_CP017057.1"/>
</dbReference>
<accession>A0A074N3H0</accession>
<feature type="transmembrane region" description="Helical" evidence="1">
    <location>
        <begin position="73"/>
        <end position="94"/>
    </location>
</feature>
<gene>
    <name evidence="2" type="ORF">EH32_14655</name>
</gene>
<reference evidence="2 3" key="1">
    <citation type="submission" date="2014-04" db="EMBL/GenBank/DDBJ databases">
        <title>A comprehensive comparison of genomes of Erythrobacter spp. Strains.</title>
        <authorList>
            <person name="Zheng Q."/>
        </authorList>
    </citation>
    <scope>NUCLEOTIDE SEQUENCE [LARGE SCALE GENOMIC DNA]</scope>
    <source>
        <strain evidence="2 3">DSM 8509</strain>
    </source>
</reference>
<keyword evidence="1" id="KW-0812">Transmembrane</keyword>
<sequence>MKYSVRTRTRLPLLFAPSAMFVAYFLPFANQVQTAIFGIAVGAIAGFASRGAVERRFDPPDAPAGVKRRIVVALALSKLVFGLLLMLLSILAFADWLATPFTVLGGYLAGTTAATPLSRGDFEARR</sequence>
<organism evidence="2 3">
    <name type="scientific">Erythrobacter litoralis</name>
    <dbReference type="NCBI Taxonomy" id="39960"/>
    <lineage>
        <taxon>Bacteria</taxon>
        <taxon>Pseudomonadati</taxon>
        <taxon>Pseudomonadota</taxon>
        <taxon>Alphaproteobacteria</taxon>
        <taxon>Sphingomonadales</taxon>
        <taxon>Erythrobacteraceae</taxon>
        <taxon>Erythrobacter/Porphyrobacter group</taxon>
        <taxon>Erythrobacter</taxon>
    </lineage>
</organism>
<feature type="transmembrane region" description="Helical" evidence="1">
    <location>
        <begin position="12"/>
        <end position="29"/>
    </location>
</feature>
<evidence type="ECO:0000313" key="2">
    <source>
        <dbReference type="EMBL" id="KEO92497.1"/>
    </source>
</evidence>
<proteinExistence type="predicted"/>
<dbReference type="AlphaFoldDB" id="A0A074N3H0"/>
<evidence type="ECO:0000256" key="1">
    <source>
        <dbReference type="SAM" id="Phobius"/>
    </source>
</evidence>
<feature type="transmembrane region" description="Helical" evidence="1">
    <location>
        <begin position="35"/>
        <end position="53"/>
    </location>
</feature>
<evidence type="ECO:0000313" key="3">
    <source>
        <dbReference type="Proteomes" id="UP000027866"/>
    </source>
</evidence>
<evidence type="ECO:0008006" key="4">
    <source>
        <dbReference type="Google" id="ProtNLM"/>
    </source>
</evidence>
<dbReference type="KEGG" id="elq:Ga0102493_112342"/>
<dbReference type="EMBL" id="JMIX01000009">
    <property type="protein sequence ID" value="KEO92497.1"/>
    <property type="molecule type" value="Genomic_DNA"/>
</dbReference>